<protein>
    <submittedName>
        <fullName evidence="1">Uncharacterized protein</fullName>
    </submittedName>
</protein>
<proteinExistence type="predicted"/>
<dbReference type="RefSeq" id="WP_312560280.1">
    <property type="nucleotide sequence ID" value="NZ_JAVSKO010000001.1"/>
</dbReference>
<reference evidence="1" key="1">
    <citation type="submission" date="2023-07" db="EMBL/GenBank/DDBJ databases">
        <title>Comparative genomics of clinical Stenotrophomonas maltophilia isolates reveals regions of diversity which correlate with colonization and persistence in vivo.</title>
        <authorList>
            <person name="Mcdaniel M.S."/>
            <person name="Swords W.E."/>
            <person name="Sumpter N.A."/>
            <person name="Lindgren N.R."/>
            <person name="Billiot C.E."/>
        </authorList>
    </citation>
    <scope>NUCLEOTIDE SEQUENCE</scope>
    <source>
        <strain evidence="1">Ism4</strain>
    </source>
</reference>
<evidence type="ECO:0000313" key="1">
    <source>
        <dbReference type="EMBL" id="MDT3466982.1"/>
    </source>
</evidence>
<comment type="caution">
    <text evidence="1">The sequence shown here is derived from an EMBL/GenBank/DDBJ whole genome shotgun (WGS) entry which is preliminary data.</text>
</comment>
<dbReference type="Proteomes" id="UP001251948">
    <property type="component" value="Unassembled WGS sequence"/>
</dbReference>
<sequence length="151" mass="16619">MAEDDLLLDRLYRISGVLTDDPDSSSYMLVSRSLFHCDPEVRERAIFIGGLRWADPLILGCFIGMITTGMESVDDNRRLMVEALVSAALRGKIDVVSVESWLRGVLGSSDSDSLQGKAVYIGLLRIQGKMSVSDFASLDYDYVIVDSSMVS</sequence>
<accession>A0AAJ2J9P0</accession>
<gene>
    <name evidence="1" type="ORF">ROV92_03040</name>
</gene>
<organism evidence="1 2">
    <name type="scientific">Stenotrophomonas maltophilia</name>
    <name type="common">Pseudomonas maltophilia</name>
    <name type="synonym">Xanthomonas maltophilia</name>
    <dbReference type="NCBI Taxonomy" id="40324"/>
    <lineage>
        <taxon>Bacteria</taxon>
        <taxon>Pseudomonadati</taxon>
        <taxon>Pseudomonadota</taxon>
        <taxon>Gammaproteobacteria</taxon>
        <taxon>Lysobacterales</taxon>
        <taxon>Lysobacteraceae</taxon>
        <taxon>Stenotrophomonas</taxon>
        <taxon>Stenotrophomonas maltophilia group</taxon>
    </lineage>
</organism>
<evidence type="ECO:0000313" key="2">
    <source>
        <dbReference type="Proteomes" id="UP001251948"/>
    </source>
</evidence>
<dbReference type="EMBL" id="JAVSKO010000001">
    <property type="protein sequence ID" value="MDT3466982.1"/>
    <property type="molecule type" value="Genomic_DNA"/>
</dbReference>
<dbReference type="AlphaFoldDB" id="A0AAJ2J9P0"/>
<name>A0AAJ2J9P0_STEMA</name>